<dbReference type="PROSITE" id="PS51257">
    <property type="entry name" value="PROKAR_LIPOPROTEIN"/>
    <property type="match status" value="1"/>
</dbReference>
<evidence type="ECO:0000313" key="2">
    <source>
        <dbReference type="Proteomes" id="UP001330434"/>
    </source>
</evidence>
<accession>A0ABZ2C5M6</accession>
<keyword evidence="2" id="KW-1185">Reference proteome</keyword>
<name>A0ABZ2C5M6_9PROT</name>
<evidence type="ECO:0000313" key="1">
    <source>
        <dbReference type="EMBL" id="WVX67761.1"/>
    </source>
</evidence>
<sequence length="102" mass="11688">MKFIYNCLLITFVLFNVLTYACIAGKYDEENLEMNTNIHTLAKKIADSSDVRINIFPGDLSIALAKNFNELNNFLGNSFFNIEANEIPNINWFVKHVIQTQP</sequence>
<dbReference type="EMBL" id="CP133271">
    <property type="protein sequence ID" value="WVX67761.1"/>
    <property type="molecule type" value="Genomic_DNA"/>
</dbReference>
<reference evidence="1 2" key="1">
    <citation type="journal article" date="2024" name="Environ. Microbiol.">
        <title>Novel evolutionary insights on the interactions of the Holosporales (Alphaproteobacteria) with eukaryotic hosts from comparative genomics.</title>
        <authorList>
            <person name="Giovannini M."/>
            <person name="Petroni G."/>
            <person name="Castelli M."/>
        </authorList>
    </citation>
    <scope>NUCLEOTIDE SEQUENCE [LARGE SCALE GENOMIC DNA]</scope>
    <source>
        <strain evidence="1 2">US_Bl 15I1</strain>
    </source>
</reference>
<geneLocation type="plasmid" evidence="1 2">
    <name>pBealeia1</name>
</geneLocation>
<gene>
    <name evidence="1" type="ORF">Bealeia1_01980</name>
</gene>
<dbReference type="Proteomes" id="UP001330434">
    <property type="component" value="Plasmid pBealeia1"/>
</dbReference>
<protein>
    <submittedName>
        <fullName evidence="1">Uncharacterized protein</fullName>
    </submittedName>
</protein>
<keyword evidence="1" id="KW-0614">Plasmid</keyword>
<proteinExistence type="predicted"/>
<dbReference type="RefSeq" id="WP_338453803.1">
    <property type="nucleotide sequence ID" value="NZ_CP133271.1"/>
</dbReference>
<organism evidence="1 2">
    <name type="scientific">Candidatus Bealeia paramacronuclearis</name>
    <dbReference type="NCBI Taxonomy" id="1921001"/>
    <lineage>
        <taxon>Bacteria</taxon>
        <taxon>Pseudomonadati</taxon>
        <taxon>Pseudomonadota</taxon>
        <taxon>Alphaproteobacteria</taxon>
        <taxon>Holosporales</taxon>
        <taxon>Holosporaceae</taxon>
        <taxon>Candidatus Bealeia</taxon>
    </lineage>
</organism>